<reference evidence="1 2" key="1">
    <citation type="submission" date="2019-07" db="EMBL/GenBank/DDBJ databases">
        <title>Full genome sequence of Devosia sp. Gsoil 520.</title>
        <authorList>
            <person name="Im W.-T."/>
        </authorList>
    </citation>
    <scope>NUCLEOTIDE SEQUENCE [LARGE SCALE GENOMIC DNA]</scope>
    <source>
        <strain evidence="1 2">Gsoil 520</strain>
    </source>
</reference>
<evidence type="ECO:0000313" key="2">
    <source>
        <dbReference type="Proteomes" id="UP000315364"/>
    </source>
</evidence>
<dbReference type="AlphaFoldDB" id="A0A5B8LW52"/>
<gene>
    <name evidence="1" type="ORF">FPZ08_13260</name>
</gene>
<proteinExistence type="predicted"/>
<dbReference type="RefSeq" id="WP_146290458.1">
    <property type="nucleotide sequence ID" value="NZ_CP042304.1"/>
</dbReference>
<sequence>MPFLAAKVPELTLDDILVLEDTRELMAFEARDTGVPMWPLVRIRFLRQILGDLLFSGDLAGQRVTLGQPGKAFAAMGRYVLHNTFSPSPQGRITLMSTALGGGARDGRWFNRLTDHFAMAYPDISCVVEDDLHWHYPGPRHFERIRYNAPSMAWSVMLGKTLVRKADYSAATALVDLVNSRARDSIGWEMAVRERHMLIGKLAEVSAALPATLAMYGRLFGRLGTRLLLKGGGCYGGASVAPIVAARRMGIVTAEHQHGLISKGMDAYNIGSELAGSEAYKSCLPDYLLTFGPWWNDKFRLPVVPVAIGSPHRSAVMTKRSGIGLDASARRDVLVLSDGVDADIFIDLAAQIAEALTTRRMRVVFRPHPVERDSRDWRGQLPTGVVLDENIDLYDSFDSALAVVSEVTTGAFEALGLVPHILVRDTAKTRFNYPDGSFALFRTIDDLLRLLDAATEQTATSLTKAIWADNWQDNYARFLQAQGVGI</sequence>
<organism evidence="1 2">
    <name type="scientific">Devosia ginsengisoli</name>
    <dbReference type="NCBI Taxonomy" id="400770"/>
    <lineage>
        <taxon>Bacteria</taxon>
        <taxon>Pseudomonadati</taxon>
        <taxon>Pseudomonadota</taxon>
        <taxon>Alphaproteobacteria</taxon>
        <taxon>Hyphomicrobiales</taxon>
        <taxon>Devosiaceae</taxon>
        <taxon>Devosia</taxon>
    </lineage>
</organism>
<dbReference type="KEGG" id="dea:FPZ08_13260"/>
<keyword evidence="2" id="KW-1185">Reference proteome</keyword>
<name>A0A5B8LW52_9HYPH</name>
<protein>
    <submittedName>
        <fullName evidence="1">Uncharacterized protein</fullName>
    </submittedName>
</protein>
<dbReference type="EMBL" id="CP042304">
    <property type="protein sequence ID" value="QDZ11640.1"/>
    <property type="molecule type" value="Genomic_DNA"/>
</dbReference>
<dbReference type="Proteomes" id="UP000315364">
    <property type="component" value="Chromosome"/>
</dbReference>
<evidence type="ECO:0000313" key="1">
    <source>
        <dbReference type="EMBL" id="QDZ11640.1"/>
    </source>
</evidence>
<dbReference type="OrthoDB" id="49588at2"/>
<accession>A0A5B8LW52</accession>